<dbReference type="EMBL" id="QNZH01000041">
    <property type="protein sequence ID" value="RTZ92405.1"/>
    <property type="molecule type" value="Genomic_DNA"/>
</dbReference>
<dbReference type="Proteomes" id="UP000287719">
    <property type="component" value="Unassembled WGS sequence"/>
</dbReference>
<dbReference type="InterPro" id="IPR013320">
    <property type="entry name" value="ConA-like_dom_sf"/>
</dbReference>
<evidence type="ECO:0000313" key="3">
    <source>
        <dbReference type="EMBL" id="RTZ84997.1"/>
    </source>
</evidence>
<evidence type="ECO:0000313" key="2">
    <source>
        <dbReference type="EMBL" id="RTZ84638.1"/>
    </source>
</evidence>
<dbReference type="Proteomes" id="UP000287176">
    <property type="component" value="Unassembled WGS sequence"/>
</dbReference>
<dbReference type="AlphaFoldDB" id="A0A432GP32"/>
<dbReference type="EMBL" id="QNZL01000164">
    <property type="protein sequence ID" value="RTZ79199.1"/>
    <property type="molecule type" value="Genomic_DNA"/>
</dbReference>
<name>A0A432GP32_9DELT</name>
<dbReference type="Proteomes" id="UP000288322">
    <property type="component" value="Unassembled WGS sequence"/>
</dbReference>
<evidence type="ECO:0000313" key="4">
    <source>
        <dbReference type="EMBL" id="RTZ85299.1"/>
    </source>
</evidence>
<sequence length="41" mass="4674">MPKNNGIKEAASEYLKGSIDEVRIYERALSAQEITDLYTQQ</sequence>
<evidence type="ECO:0000313" key="1">
    <source>
        <dbReference type="EMBL" id="RTZ79199.1"/>
    </source>
</evidence>
<proteinExistence type="predicted"/>
<dbReference type="Pfam" id="PF13385">
    <property type="entry name" value="Laminin_G_3"/>
    <property type="match status" value="1"/>
</dbReference>
<gene>
    <name evidence="5" type="ORF">DSY93_01635</name>
    <name evidence="2" type="ORF">DSY94_05535</name>
    <name evidence="4" type="ORF">DSY95_05035</name>
    <name evidence="3" type="ORF">DSY96_05480</name>
    <name evidence="1" type="ORF">DSY97_05845</name>
</gene>
<dbReference type="EMBL" id="QNZK01000189">
    <property type="protein sequence ID" value="RTZ84997.1"/>
    <property type="molecule type" value="Genomic_DNA"/>
</dbReference>
<evidence type="ECO:0000313" key="6">
    <source>
        <dbReference type="Proteomes" id="UP000286801"/>
    </source>
</evidence>
<reference evidence="6 7" key="1">
    <citation type="submission" date="2018-06" db="EMBL/GenBank/DDBJ databases">
        <title>Combined omics and stable isotope probing to characterize newly discovered Mariana Back-Arc vent microbial communities.</title>
        <authorList>
            <person name="Trembath-Reichert E."/>
            <person name="Huber J.A."/>
        </authorList>
    </citation>
    <scope>NUCLEOTIDE SEQUENCE [LARGE SCALE GENOMIC DNA]</scope>
    <source>
        <strain evidence="5">MAG 151</strain>
        <strain evidence="2">MAG 24</strain>
        <strain evidence="4">MAG 54</strain>
        <strain evidence="3">MAG 58</strain>
        <strain evidence="1">MAG 63_1</strain>
    </source>
</reference>
<protein>
    <submittedName>
        <fullName evidence="4">Uncharacterized protein</fullName>
    </submittedName>
</protein>
<dbReference type="Proteomes" id="UP000287917">
    <property type="component" value="Unassembled WGS sequence"/>
</dbReference>
<evidence type="ECO:0000313" key="7">
    <source>
        <dbReference type="Proteomes" id="UP000287176"/>
    </source>
</evidence>
<organism evidence="4 8">
    <name type="scientific">SAR324 cluster bacterium</name>
    <dbReference type="NCBI Taxonomy" id="2024889"/>
    <lineage>
        <taxon>Bacteria</taxon>
        <taxon>Deltaproteobacteria</taxon>
        <taxon>SAR324 cluster</taxon>
    </lineage>
</organism>
<evidence type="ECO:0000313" key="8">
    <source>
        <dbReference type="Proteomes" id="UP000287719"/>
    </source>
</evidence>
<comment type="caution">
    <text evidence="4">The sequence shown here is derived from an EMBL/GenBank/DDBJ whole genome shotgun (WGS) entry which is preliminary data.</text>
</comment>
<evidence type="ECO:0000313" key="5">
    <source>
        <dbReference type="EMBL" id="RTZ92405.1"/>
    </source>
</evidence>
<dbReference type="Proteomes" id="UP000286801">
    <property type="component" value="Unassembled WGS sequence"/>
</dbReference>
<dbReference type="EMBL" id="QNZJ01000222">
    <property type="protein sequence ID" value="RTZ85299.1"/>
    <property type="molecule type" value="Genomic_DNA"/>
</dbReference>
<accession>A0A432GP32</accession>
<dbReference type="SUPFAM" id="SSF49899">
    <property type="entry name" value="Concanavalin A-like lectins/glucanases"/>
    <property type="match status" value="1"/>
</dbReference>
<dbReference type="Gene3D" id="2.60.120.200">
    <property type="match status" value="1"/>
</dbReference>
<dbReference type="EMBL" id="QNZI01000148">
    <property type="protein sequence ID" value="RTZ84638.1"/>
    <property type="molecule type" value="Genomic_DNA"/>
</dbReference>